<dbReference type="AlphaFoldDB" id="A0A314YV78"/>
<dbReference type="Proteomes" id="UP000250321">
    <property type="component" value="Unassembled WGS sequence"/>
</dbReference>
<evidence type="ECO:0000256" key="1">
    <source>
        <dbReference type="SAM" id="MobiDB-lite"/>
    </source>
</evidence>
<name>A0A314YV78_PRUYE</name>
<gene>
    <name evidence="2" type="ORF">Pyn_25708</name>
</gene>
<feature type="region of interest" description="Disordered" evidence="1">
    <location>
        <begin position="72"/>
        <end position="103"/>
    </location>
</feature>
<protein>
    <submittedName>
        <fullName evidence="2">Uncharacterized protein</fullName>
    </submittedName>
</protein>
<comment type="caution">
    <text evidence="2">The sequence shown here is derived from an EMBL/GenBank/DDBJ whole genome shotgun (WGS) entry which is preliminary data.</text>
</comment>
<organism evidence="2 3">
    <name type="scientific">Prunus yedoensis var. nudiflora</name>
    <dbReference type="NCBI Taxonomy" id="2094558"/>
    <lineage>
        <taxon>Eukaryota</taxon>
        <taxon>Viridiplantae</taxon>
        <taxon>Streptophyta</taxon>
        <taxon>Embryophyta</taxon>
        <taxon>Tracheophyta</taxon>
        <taxon>Spermatophyta</taxon>
        <taxon>Magnoliopsida</taxon>
        <taxon>eudicotyledons</taxon>
        <taxon>Gunneridae</taxon>
        <taxon>Pentapetalae</taxon>
        <taxon>rosids</taxon>
        <taxon>fabids</taxon>
        <taxon>Rosales</taxon>
        <taxon>Rosaceae</taxon>
        <taxon>Amygdaloideae</taxon>
        <taxon>Amygdaleae</taxon>
        <taxon>Prunus</taxon>
    </lineage>
</organism>
<keyword evidence="3" id="KW-1185">Reference proteome</keyword>
<evidence type="ECO:0000313" key="2">
    <source>
        <dbReference type="EMBL" id="PQQ10583.1"/>
    </source>
</evidence>
<feature type="compositionally biased region" description="Basic and acidic residues" evidence="1">
    <location>
        <begin position="85"/>
        <end position="103"/>
    </location>
</feature>
<dbReference type="EMBL" id="PJQY01000493">
    <property type="protein sequence ID" value="PQQ10583.1"/>
    <property type="molecule type" value="Genomic_DNA"/>
</dbReference>
<sequence>MQGNQDFELCRIVQNLGRDNLVVGYLIISKGVAVIELWEREANSCWHGNDASVSAQWKDRIFLATACIPLHFKSGSSGDDGDNSSGERRVGENNLKRNHDNLY</sequence>
<evidence type="ECO:0000313" key="3">
    <source>
        <dbReference type="Proteomes" id="UP000250321"/>
    </source>
</evidence>
<reference evidence="2 3" key="1">
    <citation type="submission" date="2018-02" db="EMBL/GenBank/DDBJ databases">
        <title>Draft genome of wild Prunus yedoensis var. nudiflora.</title>
        <authorList>
            <person name="Baek S."/>
            <person name="Kim J.-H."/>
            <person name="Choi K."/>
            <person name="Kim G.-B."/>
            <person name="Cho A."/>
            <person name="Jang H."/>
            <person name="Shin C.-H."/>
            <person name="Yu H.-J."/>
            <person name="Mun J.-H."/>
        </authorList>
    </citation>
    <scope>NUCLEOTIDE SEQUENCE [LARGE SCALE GENOMIC DNA]</scope>
    <source>
        <strain evidence="3">cv. Jeju island</strain>
        <tissue evidence="2">Leaf</tissue>
    </source>
</reference>
<accession>A0A314YV78</accession>
<proteinExistence type="predicted"/>